<dbReference type="Gene3D" id="3.40.50.1820">
    <property type="entry name" value="alpha/beta hydrolase"/>
    <property type="match status" value="1"/>
</dbReference>
<evidence type="ECO:0000256" key="2">
    <source>
        <dbReference type="ARBA" id="ARBA00022670"/>
    </source>
</evidence>
<evidence type="ECO:0000313" key="7">
    <source>
        <dbReference type="EMBL" id="KAA0156941.1"/>
    </source>
</evidence>
<comment type="caution">
    <text evidence="7">The sequence shown here is derived from an EMBL/GenBank/DDBJ whole genome shotgun (WGS) entry which is preliminary data.</text>
</comment>
<keyword evidence="2" id="KW-0645">Protease</keyword>
<accession>A0A5A8CYS8</accession>
<dbReference type="SUPFAM" id="SSF53474">
    <property type="entry name" value="alpha/beta-Hydrolases"/>
    <property type="match status" value="1"/>
</dbReference>
<organism evidence="7 8">
    <name type="scientific">Cafeteria roenbergensis</name>
    <name type="common">Marine flagellate</name>
    <dbReference type="NCBI Taxonomy" id="33653"/>
    <lineage>
        <taxon>Eukaryota</taxon>
        <taxon>Sar</taxon>
        <taxon>Stramenopiles</taxon>
        <taxon>Bigyra</taxon>
        <taxon>Opalozoa</taxon>
        <taxon>Bicosoecida</taxon>
        <taxon>Cafeteriaceae</taxon>
        <taxon>Cafeteria</taxon>
    </lineage>
</organism>
<sequence length="615" mass="63695">MAGLQSDCPDQPWHGLSDAVAFAPGAETACLAYRPPAWQGAFAVCTGTALHQCRGIPILDVVASARDAAEAQAAAGSAPTPFRLSPEDAASAAPLPSAAAAAAAAGAAARAGDASPPLSPAAPLRSAAPPSPGSAPRGLRTVSSIGDIPLEREGLPGPDGAPCPTLPLRSAAPLVRDCLTGDVPAACWAPAYSPDGGTLAWLAHREPGYESDRARIVVTVTGPSGAVRVKEPSPAGATVSVRPPPPPGASPCPAAASAALVPQLSCAAHRWFITEDMDASFSSVAWCDEATILAGVTVRARARAAMLLVSTEYLGGGGSATPGIRKVVDRVTAAGAVIDHGAGSFSQPACAGATVAHAGAVRGVRQQWVLLPPGTDEATAEPGSVPVVVLSHGGPQGCWDDGFGLRWNPQVWASAGFACVLTNFTGSTSFGQELTDAIQGDWGGQPAADVVAGLDAAVRAHPCIDASRAAVCGASFGGFMVHWLQSHAPPGTFRCAVSHAGLFDMRSFYFATEELWFPERDFGGTYWERPDAYERFNPARFVQHWRTPMLVISGGRDFRVPQEQGLGAFTALRRQGVPARMLVLPEASHWVQDATQFVLWTREMLAWAGKYCENE</sequence>
<feature type="region of interest" description="Disordered" evidence="5">
    <location>
        <begin position="227"/>
        <end position="250"/>
    </location>
</feature>
<evidence type="ECO:0000313" key="8">
    <source>
        <dbReference type="Proteomes" id="UP000325113"/>
    </source>
</evidence>
<dbReference type="Pfam" id="PF00326">
    <property type="entry name" value="Peptidase_S9"/>
    <property type="match status" value="1"/>
</dbReference>
<reference evidence="7 8" key="1">
    <citation type="submission" date="2019-07" db="EMBL/GenBank/DDBJ databases">
        <title>Genomes of Cafeteria roenbergensis.</title>
        <authorList>
            <person name="Fischer M.G."/>
            <person name="Hackl T."/>
            <person name="Roman M."/>
        </authorList>
    </citation>
    <scope>NUCLEOTIDE SEQUENCE [LARGE SCALE GENOMIC DNA]</scope>
    <source>
        <strain evidence="7 8">Cflag</strain>
    </source>
</reference>
<comment type="similarity">
    <text evidence="1">Belongs to the peptidase S9C family.</text>
</comment>
<dbReference type="InterPro" id="IPR001375">
    <property type="entry name" value="Peptidase_S9_cat"/>
</dbReference>
<evidence type="ECO:0000256" key="3">
    <source>
        <dbReference type="ARBA" id="ARBA00022729"/>
    </source>
</evidence>
<feature type="compositionally biased region" description="Low complexity" evidence="5">
    <location>
        <begin position="111"/>
        <end position="140"/>
    </location>
</feature>
<dbReference type="PANTHER" id="PTHR42776">
    <property type="entry name" value="SERINE PEPTIDASE S9 FAMILY MEMBER"/>
    <property type="match status" value="1"/>
</dbReference>
<evidence type="ECO:0000256" key="4">
    <source>
        <dbReference type="ARBA" id="ARBA00022801"/>
    </source>
</evidence>
<evidence type="ECO:0000259" key="6">
    <source>
        <dbReference type="Pfam" id="PF00326"/>
    </source>
</evidence>
<name>A0A5A8CYS8_CAFRO</name>
<protein>
    <recommendedName>
        <fullName evidence="6">Peptidase S9 prolyl oligopeptidase catalytic domain-containing protein</fullName>
    </recommendedName>
</protein>
<feature type="domain" description="Peptidase S9 prolyl oligopeptidase catalytic" evidence="6">
    <location>
        <begin position="405"/>
        <end position="613"/>
    </location>
</feature>
<dbReference type="PANTHER" id="PTHR42776:SF13">
    <property type="entry name" value="DIPEPTIDYL-PEPTIDASE 5"/>
    <property type="match status" value="1"/>
</dbReference>
<dbReference type="GO" id="GO:0004252">
    <property type="term" value="F:serine-type endopeptidase activity"/>
    <property type="evidence" value="ECO:0007669"/>
    <property type="project" value="TreeGrafter"/>
</dbReference>
<dbReference type="EMBL" id="VLTM01000080">
    <property type="protein sequence ID" value="KAA0156941.1"/>
    <property type="molecule type" value="Genomic_DNA"/>
</dbReference>
<gene>
    <name evidence="7" type="ORF">FNF31_05869</name>
</gene>
<keyword evidence="4" id="KW-0378">Hydrolase</keyword>
<dbReference type="GO" id="GO:0006508">
    <property type="term" value="P:proteolysis"/>
    <property type="evidence" value="ECO:0007669"/>
    <property type="project" value="UniProtKB-KW"/>
</dbReference>
<evidence type="ECO:0000256" key="1">
    <source>
        <dbReference type="ARBA" id="ARBA00010040"/>
    </source>
</evidence>
<proteinExistence type="inferred from homology"/>
<dbReference type="FunFam" id="3.40.50.1820:FF:000028">
    <property type="entry name" value="S9 family peptidase"/>
    <property type="match status" value="1"/>
</dbReference>
<keyword evidence="3" id="KW-0732">Signal</keyword>
<feature type="region of interest" description="Disordered" evidence="5">
    <location>
        <begin position="111"/>
        <end position="141"/>
    </location>
</feature>
<dbReference type="AlphaFoldDB" id="A0A5A8CYS8"/>
<dbReference type="Proteomes" id="UP000325113">
    <property type="component" value="Unassembled WGS sequence"/>
</dbReference>
<evidence type="ECO:0000256" key="5">
    <source>
        <dbReference type="SAM" id="MobiDB-lite"/>
    </source>
</evidence>
<dbReference type="InterPro" id="IPR029058">
    <property type="entry name" value="AB_hydrolase_fold"/>
</dbReference>